<dbReference type="InterPro" id="IPR008965">
    <property type="entry name" value="CBM2/CBM3_carb-bd_dom_sf"/>
</dbReference>
<evidence type="ECO:0000313" key="4">
    <source>
        <dbReference type="EMBL" id="WNR45957.1"/>
    </source>
</evidence>
<feature type="domain" description="SLH" evidence="3">
    <location>
        <begin position="522"/>
        <end position="578"/>
    </location>
</feature>
<dbReference type="CDD" id="cd08547">
    <property type="entry name" value="Type_II_cohesin"/>
    <property type="match status" value="1"/>
</dbReference>
<organism evidence="4 5">
    <name type="scientific">Paenibacillus roseopurpureus</name>
    <dbReference type="NCBI Taxonomy" id="2918901"/>
    <lineage>
        <taxon>Bacteria</taxon>
        <taxon>Bacillati</taxon>
        <taxon>Bacillota</taxon>
        <taxon>Bacilli</taxon>
        <taxon>Bacillales</taxon>
        <taxon>Paenibacillaceae</taxon>
        <taxon>Paenibacillus</taxon>
    </lineage>
</organism>
<name>A0AA96LRJ5_9BACL</name>
<dbReference type="PROSITE" id="PS51272">
    <property type="entry name" value="SLH"/>
    <property type="match status" value="3"/>
</dbReference>
<gene>
    <name evidence="4" type="ORF">MJB10_07620</name>
</gene>
<dbReference type="RefSeq" id="WP_314803155.1">
    <property type="nucleotide sequence ID" value="NZ_CP130319.1"/>
</dbReference>
<dbReference type="Gene3D" id="2.60.40.680">
    <property type="match status" value="1"/>
</dbReference>
<feature type="region of interest" description="Disordered" evidence="1">
    <location>
        <begin position="163"/>
        <end position="227"/>
    </location>
</feature>
<dbReference type="GO" id="GO:0030246">
    <property type="term" value="F:carbohydrate binding"/>
    <property type="evidence" value="ECO:0007669"/>
    <property type="project" value="InterPro"/>
</dbReference>
<evidence type="ECO:0000313" key="5">
    <source>
        <dbReference type="Proteomes" id="UP001304650"/>
    </source>
</evidence>
<feature type="domain" description="SLH" evidence="3">
    <location>
        <begin position="395"/>
        <end position="458"/>
    </location>
</feature>
<feature type="chain" id="PRO_5041733835" evidence="2">
    <location>
        <begin position="27"/>
        <end position="578"/>
    </location>
</feature>
<dbReference type="KEGG" id="proo:MJB10_07620"/>
<feature type="compositionally biased region" description="Low complexity" evidence="1">
    <location>
        <begin position="178"/>
        <end position="220"/>
    </location>
</feature>
<proteinExistence type="predicted"/>
<evidence type="ECO:0000256" key="2">
    <source>
        <dbReference type="SAM" id="SignalP"/>
    </source>
</evidence>
<reference evidence="4" key="1">
    <citation type="submission" date="2022-02" db="EMBL/GenBank/DDBJ databases">
        <title>Paenibacillus sp. MBLB1832 Whole Genome Shotgun Sequencing.</title>
        <authorList>
            <person name="Hwang C.Y."/>
            <person name="Cho E.-S."/>
            <person name="Seo M.-J."/>
        </authorList>
    </citation>
    <scope>NUCLEOTIDE SEQUENCE</scope>
    <source>
        <strain evidence="4">MBLB1832</strain>
    </source>
</reference>
<feature type="signal peptide" evidence="2">
    <location>
        <begin position="1"/>
        <end position="26"/>
    </location>
</feature>
<dbReference type="Proteomes" id="UP001304650">
    <property type="component" value="Chromosome"/>
</dbReference>
<sequence>MKKKAHFLLFLIAVMICSLIPTCVFGEAAGETLTVDRQEVSPSSTFTITGSAPVSDLYGFEVKLTYDRSKLEFVNAVSKVSGGAGFAVGPILKDNEIVYAYTKTGNQAGNNGTLALFNMTFRVKDGVSGKALITWNSLKMVKATDLASTTVSPLVSTTVTINAGESTPTSAPTPTPAPTSTAIAAPPTGGVVLPPSPSPTSTSTTPTSATPTPTSSGVPSAIPTPVVLNPTVTSGTSVEGTKSYAQVLPVSVLQSGSRTQRLQIQSRVADVELRANAIPANDLVKASEVKLVISEVDKSKLEASIAQKIGNKAIIDLKLLLNGQPYEWKNNDAPVTVSIPYTPTPEELKLPDQLVVWYIDGSGNFTKVPSGRYDSSDGKVRFTTTHFSSYAIGYDRKIFSDLAGYEWAKEYVEALAAKGIVQGTSESAYSPGASITRADFAVLLTKTLGLTGNSPTSFVDVPSEAYYAEAVSILKSLGIAQGDENMQFHSSHFISREDMMTLTARALILQGRLTDSDNEAVLSRFMDSQELANYASKPIGNLVRAGIVEGSGTHLYPKEATTRAEAAVFLYRIYQKIW</sequence>
<evidence type="ECO:0000256" key="1">
    <source>
        <dbReference type="SAM" id="MobiDB-lite"/>
    </source>
</evidence>
<keyword evidence="2" id="KW-0732">Signal</keyword>
<dbReference type="GO" id="GO:0000272">
    <property type="term" value="P:polysaccharide catabolic process"/>
    <property type="evidence" value="ECO:0007669"/>
    <property type="project" value="InterPro"/>
</dbReference>
<dbReference type="Pfam" id="PF00963">
    <property type="entry name" value="Cohesin"/>
    <property type="match status" value="1"/>
</dbReference>
<evidence type="ECO:0000259" key="3">
    <source>
        <dbReference type="PROSITE" id="PS51272"/>
    </source>
</evidence>
<dbReference type="InterPro" id="IPR001119">
    <property type="entry name" value="SLH_dom"/>
</dbReference>
<dbReference type="AlphaFoldDB" id="A0AA96LRJ5"/>
<protein>
    <submittedName>
        <fullName evidence="4">S-layer homology domain-containing protein</fullName>
    </submittedName>
</protein>
<feature type="domain" description="SLH" evidence="3">
    <location>
        <begin position="459"/>
        <end position="517"/>
    </location>
</feature>
<dbReference type="InterPro" id="IPR002102">
    <property type="entry name" value="Cohesin_dom"/>
</dbReference>
<accession>A0AA96LRJ5</accession>
<keyword evidence="5" id="KW-1185">Reference proteome</keyword>
<dbReference type="Pfam" id="PF00395">
    <property type="entry name" value="SLH"/>
    <property type="match status" value="3"/>
</dbReference>
<dbReference type="SUPFAM" id="SSF49384">
    <property type="entry name" value="Carbohydrate-binding domain"/>
    <property type="match status" value="1"/>
</dbReference>
<dbReference type="EMBL" id="CP130319">
    <property type="protein sequence ID" value="WNR45957.1"/>
    <property type="molecule type" value="Genomic_DNA"/>
</dbReference>